<dbReference type="Proteomes" id="UP000335636">
    <property type="component" value="Unassembled WGS sequence"/>
</dbReference>
<accession>A0A5E4AQK4</accession>
<dbReference type="Gene3D" id="6.10.250.1730">
    <property type="match status" value="1"/>
</dbReference>
<dbReference type="GO" id="GO:0005739">
    <property type="term" value="C:mitochondrion"/>
    <property type="evidence" value="ECO:0007669"/>
    <property type="project" value="TreeGrafter"/>
</dbReference>
<organism evidence="3 4">
    <name type="scientific">Marmota monax</name>
    <name type="common">Woodchuck</name>
    <dbReference type="NCBI Taxonomy" id="9995"/>
    <lineage>
        <taxon>Eukaryota</taxon>
        <taxon>Metazoa</taxon>
        <taxon>Chordata</taxon>
        <taxon>Craniata</taxon>
        <taxon>Vertebrata</taxon>
        <taxon>Euteleostomi</taxon>
        <taxon>Mammalia</taxon>
        <taxon>Eutheria</taxon>
        <taxon>Euarchontoglires</taxon>
        <taxon>Glires</taxon>
        <taxon>Rodentia</taxon>
        <taxon>Sciuromorpha</taxon>
        <taxon>Sciuridae</taxon>
        <taxon>Xerinae</taxon>
        <taxon>Marmotini</taxon>
        <taxon>Marmota</taxon>
    </lineage>
</organism>
<feature type="region of interest" description="Disordered" evidence="1">
    <location>
        <begin position="157"/>
        <end position="217"/>
    </location>
</feature>
<dbReference type="Gene3D" id="3.30.40.10">
    <property type="entry name" value="Zinc/RING finger domain, C3HC4 (zinc finger)"/>
    <property type="match status" value="2"/>
</dbReference>
<keyword evidence="4" id="KW-1185">Reference proteome</keyword>
<proteinExistence type="predicted"/>
<dbReference type="AlphaFoldDB" id="A0A5E4AQK4"/>
<evidence type="ECO:0000259" key="2">
    <source>
        <dbReference type="Pfam" id="PF18608"/>
    </source>
</evidence>
<dbReference type="SUPFAM" id="SSF49599">
    <property type="entry name" value="TRAF domain-like"/>
    <property type="match status" value="1"/>
</dbReference>
<reference evidence="3" key="1">
    <citation type="submission" date="2019-04" db="EMBL/GenBank/DDBJ databases">
        <authorList>
            <person name="Alioto T."/>
            <person name="Alioto T."/>
        </authorList>
    </citation>
    <scope>NUCLEOTIDE SEQUENCE [LARGE SCALE GENOMIC DNA]</scope>
</reference>
<dbReference type="InterPro" id="IPR013083">
    <property type="entry name" value="Znf_RING/FYVE/PHD"/>
</dbReference>
<dbReference type="PANTHER" id="PTHR16295:SF17">
    <property type="entry name" value="XIAP-ASSOCIATED FACTOR 1"/>
    <property type="match status" value="1"/>
</dbReference>
<sequence length="282" mass="32476">MEGDFQVCGNCRRSVASAHFTLHEAHCLRFLVLCPECEEPVPQSKMKEHFENEHQQTEERQQDSIKCKFCELTGSLKELQIHESRCDKQTECCLHCGQFIRLQVLAQHQEVCPGRQAQLGKEKRISAPERKIHRVYCNQKYSENEYVLHRGKCYSVSESGKHHPSGKPKILPLSFPSEPAGNQTSTAERDVRPKTKYRKKFPRFSENSTQKAQRNKNRTMNLPLKAEHKPKTAFLTEDEAAYDILRGCSQCGILLPLPTLCQHQEKCLRLASWKGKQVRKSS</sequence>
<dbReference type="InterPro" id="IPR051986">
    <property type="entry name" value="Innate_Immune_Apopt_Reg"/>
</dbReference>
<comment type="caution">
    <text evidence="3">The sequence shown here is derived from an EMBL/GenBank/DDBJ whole genome shotgun (WGS) entry which is preliminary data.</text>
</comment>
<dbReference type="Pfam" id="PF18608">
    <property type="entry name" value="XAF1_C"/>
    <property type="match status" value="1"/>
</dbReference>
<evidence type="ECO:0000313" key="4">
    <source>
        <dbReference type="Proteomes" id="UP000335636"/>
    </source>
</evidence>
<dbReference type="Pfam" id="PF23580">
    <property type="entry name" value="Znf_XAF1_N"/>
    <property type="match status" value="1"/>
</dbReference>
<dbReference type="PANTHER" id="PTHR16295">
    <property type="entry name" value="TRAF-TYPE ZINC FINGER PROTEIN-RELATED"/>
    <property type="match status" value="1"/>
</dbReference>
<dbReference type="InterPro" id="IPR031220">
    <property type="entry name" value="XAF1_C_sf"/>
</dbReference>
<dbReference type="EMBL" id="CABDUW010000125">
    <property type="protein sequence ID" value="VTJ59628.1"/>
    <property type="molecule type" value="Genomic_DNA"/>
</dbReference>
<evidence type="ECO:0000256" key="1">
    <source>
        <dbReference type="SAM" id="MobiDB-lite"/>
    </source>
</evidence>
<dbReference type="GO" id="GO:0006915">
    <property type="term" value="P:apoptotic process"/>
    <property type="evidence" value="ECO:0007669"/>
    <property type="project" value="InterPro"/>
</dbReference>
<dbReference type="InterPro" id="IPR041386">
    <property type="entry name" value="XAF1_C"/>
</dbReference>
<feature type="domain" description="XIAP-associated factor 1 C-terminal" evidence="2">
    <location>
        <begin position="230"/>
        <end position="282"/>
    </location>
</feature>
<evidence type="ECO:0000313" key="3">
    <source>
        <dbReference type="EMBL" id="VTJ59628.1"/>
    </source>
</evidence>
<name>A0A5E4AQK4_MARMO</name>
<gene>
    <name evidence="3" type="ORF">MONAX_5E010250</name>
</gene>
<protein>
    <recommendedName>
        <fullName evidence="2">XIAP-associated factor 1 C-terminal domain-containing protein</fullName>
    </recommendedName>
</protein>